<feature type="transmembrane region" description="Helical" evidence="4">
    <location>
        <begin position="274"/>
        <end position="297"/>
    </location>
</feature>
<proteinExistence type="predicted"/>
<dbReference type="Pfam" id="PF00454">
    <property type="entry name" value="PI3_PI4_kinase"/>
    <property type="match status" value="1"/>
</dbReference>
<dbReference type="GO" id="GO:0034271">
    <property type="term" value="C:phosphatidylinositol 3-kinase complex, class III, type I"/>
    <property type="evidence" value="ECO:0007669"/>
    <property type="project" value="TreeGrafter"/>
</dbReference>
<dbReference type="EMBL" id="CAJNDS010002695">
    <property type="protein sequence ID" value="CAE7566909.1"/>
    <property type="molecule type" value="Genomic_DNA"/>
</dbReference>
<dbReference type="Gene3D" id="1.25.40.70">
    <property type="entry name" value="Phosphatidylinositol 3-kinase, accessory domain (PIK)"/>
    <property type="match status" value="1"/>
</dbReference>
<dbReference type="GO" id="GO:0048015">
    <property type="term" value="P:phosphatidylinositol-mediated signaling"/>
    <property type="evidence" value="ECO:0007669"/>
    <property type="project" value="TreeGrafter"/>
</dbReference>
<sequence length="1129" mass="125810">MSENGSRLSAGLFFKAFILTASRAANWVAVYLQLKSAWDNDAEDGQRLEIVFLLSATGILVSTLCCYLSLRTEKTRRSRCPAFVVALVQVGALLELSPIPLCPSWRKKPARVPIALEMAQRADVSSFISSFEMPTSSLASEPPDATALPPGEDSPEDLDKLRARVLRKFCVAQVPESFFSVVLTLDILIAHAFKLPSRLYSPVEAEARVFVLVTGGLATFTLALGFADIIISMWIKTDFVQDHANLVLLFYLVEICSWWPFLAQMVRFDHIATMVRYLCSEVVVMILLVVVGFYAIPGSAKLRGSVVSIILHFIGQVALAATLSPFLAGANFLFFDSSLTFRVLNRLYYPVRYVHVAMYLDRLRVEGRVKIQDIVLHPLNCFALVNLLVQIILVYIVVPQVRRWSQKQKAEEFQQKTGGLSLSEVTLAARSTMAEEKPGPSNKVRAQSGLRASIFHDLPDDRGEDNFIEVLNAVGDTFEALLLASQADSPRVRCAVLRVAIQPLSEAGPSKLLQLLPLILPQLLLALRWKTVDDFEDCPLSCFILEKALALSDPALVSMVYWQLLGLATDKSDKASPMYREVRVRLLHALMQSDFNGRQYDAVFCEKALATIADQRRLCYQMRALCRTVQAAAGGNVGRNSALRQQLALLHQRKVRREADQAATQEGGQGLRNWRPSASLEIPDSPSDIPNEPEGRRDSRSSQRGVEDDESLDRSRTRSESLEEDRPRKTRVLFAPDVSEHDDTPVSSPSSFPRERPASNVSICRMPSQEARLESEEPNPAYRCPCFACCFRQSKKPREDIIREEWRCDPSLQQFGNQDLTLLDVGGVQLPVDPTQSLGALQNRRCFVANSAVAPVVLAYEAIEADEGEHSSTSHRLYAMKKGDDLRQDALVLQIFRLMETAWAEHGLREVSLMPYNVLALSPKEGFAAFVPKAKNISRILEEFDGDITEFIKKHCSGSTSSAYDRLCGSTAGYCVATYLLGVGDRHLDNIMMTEEGHFFHIDFGFVLGDDPKPGAPSVRVPREVLEVLRISGRYDRFRELLREAFTLIRRTARLWTALLSLASSAGGNGVTVLRDDAERAIHTVRERLHLELDDASAAAEITAEVEHNAAAMLPVIYDKLHQAGLFWH</sequence>
<protein>
    <submittedName>
        <fullName evidence="6">PikE protein</fullName>
    </submittedName>
</protein>
<dbReference type="AlphaFoldDB" id="A0A812U9A0"/>
<feature type="transmembrane region" description="Helical" evidence="4">
    <location>
        <begin position="243"/>
        <end position="262"/>
    </location>
</feature>
<organism evidence="6 7">
    <name type="scientific">Symbiodinium natans</name>
    <dbReference type="NCBI Taxonomy" id="878477"/>
    <lineage>
        <taxon>Eukaryota</taxon>
        <taxon>Sar</taxon>
        <taxon>Alveolata</taxon>
        <taxon>Dinophyceae</taxon>
        <taxon>Suessiales</taxon>
        <taxon>Symbiodiniaceae</taxon>
        <taxon>Symbiodinium</taxon>
    </lineage>
</organism>
<dbReference type="InterPro" id="IPR000403">
    <property type="entry name" value="PI3/4_kinase_cat_dom"/>
</dbReference>
<evidence type="ECO:0000259" key="5">
    <source>
        <dbReference type="PROSITE" id="PS50290"/>
    </source>
</evidence>
<name>A0A812U9A0_9DINO</name>
<feature type="compositionally biased region" description="Basic and acidic residues" evidence="3">
    <location>
        <begin position="712"/>
        <end position="727"/>
    </location>
</feature>
<dbReference type="InterPro" id="IPR018936">
    <property type="entry name" value="PI3/4_kinase_CS"/>
</dbReference>
<keyword evidence="2" id="KW-0418">Kinase</keyword>
<dbReference type="InterPro" id="IPR011009">
    <property type="entry name" value="Kinase-like_dom_sf"/>
</dbReference>
<dbReference type="SUPFAM" id="SSF56112">
    <property type="entry name" value="Protein kinase-like (PK-like)"/>
    <property type="match status" value="1"/>
</dbReference>
<keyword evidence="4" id="KW-0472">Membrane</keyword>
<dbReference type="GO" id="GO:0000045">
    <property type="term" value="P:autophagosome assembly"/>
    <property type="evidence" value="ECO:0007669"/>
    <property type="project" value="TreeGrafter"/>
</dbReference>
<dbReference type="SMART" id="SM00146">
    <property type="entry name" value="PI3Kc"/>
    <property type="match status" value="1"/>
</dbReference>
<dbReference type="GO" id="GO:0000407">
    <property type="term" value="C:phagophore assembly site"/>
    <property type="evidence" value="ECO:0007669"/>
    <property type="project" value="TreeGrafter"/>
</dbReference>
<dbReference type="Gene3D" id="1.10.1070.11">
    <property type="entry name" value="Phosphatidylinositol 3-/4-kinase, catalytic domain"/>
    <property type="match status" value="1"/>
</dbReference>
<gene>
    <name evidence="6" type="primary">pikE</name>
    <name evidence="6" type="ORF">SNAT2548_LOCUS32151</name>
</gene>
<accession>A0A812U9A0</accession>
<feature type="region of interest" description="Disordered" evidence="3">
    <location>
        <begin position="658"/>
        <end position="761"/>
    </location>
</feature>
<dbReference type="GO" id="GO:0034272">
    <property type="term" value="C:phosphatidylinositol 3-kinase complex, class III, type II"/>
    <property type="evidence" value="ECO:0007669"/>
    <property type="project" value="TreeGrafter"/>
</dbReference>
<feature type="transmembrane region" description="Helical" evidence="4">
    <location>
        <begin position="375"/>
        <end position="398"/>
    </location>
</feature>
<feature type="domain" description="PI3K/PI4K catalytic" evidence="5">
    <location>
        <begin position="842"/>
        <end position="1114"/>
    </location>
</feature>
<dbReference type="GO" id="GO:0006897">
    <property type="term" value="P:endocytosis"/>
    <property type="evidence" value="ECO:0007669"/>
    <property type="project" value="TreeGrafter"/>
</dbReference>
<keyword evidence="4" id="KW-0812">Transmembrane</keyword>
<dbReference type="GO" id="GO:0016303">
    <property type="term" value="F:1-phosphatidylinositol-3-kinase activity"/>
    <property type="evidence" value="ECO:0007669"/>
    <property type="project" value="TreeGrafter"/>
</dbReference>
<dbReference type="InterPro" id="IPR036940">
    <property type="entry name" value="PI3/4_kinase_cat_sf"/>
</dbReference>
<feature type="transmembrane region" description="Helical" evidence="4">
    <location>
        <begin position="209"/>
        <end position="231"/>
    </location>
</feature>
<dbReference type="GO" id="GO:0005777">
    <property type="term" value="C:peroxisome"/>
    <property type="evidence" value="ECO:0007669"/>
    <property type="project" value="TreeGrafter"/>
</dbReference>
<dbReference type="PROSITE" id="PS50290">
    <property type="entry name" value="PI3_4_KINASE_3"/>
    <property type="match status" value="1"/>
</dbReference>
<reference evidence="6" key="1">
    <citation type="submission" date="2021-02" db="EMBL/GenBank/DDBJ databases">
        <authorList>
            <person name="Dougan E. K."/>
            <person name="Rhodes N."/>
            <person name="Thang M."/>
            <person name="Chan C."/>
        </authorList>
    </citation>
    <scope>NUCLEOTIDE SEQUENCE</scope>
</reference>
<keyword evidence="4" id="KW-1133">Transmembrane helix</keyword>
<evidence type="ECO:0000256" key="1">
    <source>
        <dbReference type="ARBA" id="ARBA00022679"/>
    </source>
</evidence>
<dbReference type="PANTHER" id="PTHR10048">
    <property type="entry name" value="PHOSPHATIDYLINOSITOL KINASE"/>
    <property type="match status" value="1"/>
</dbReference>
<dbReference type="InterPro" id="IPR015433">
    <property type="entry name" value="PI3/4_kinase"/>
</dbReference>
<dbReference type="PANTHER" id="PTHR10048:SF7">
    <property type="entry name" value="PHOSPHATIDYLINOSITOL 3-KINASE CATALYTIC SUBUNIT TYPE 3"/>
    <property type="match status" value="1"/>
</dbReference>
<evidence type="ECO:0000313" key="6">
    <source>
        <dbReference type="EMBL" id="CAE7566909.1"/>
    </source>
</evidence>
<feature type="transmembrane region" description="Helical" evidence="4">
    <location>
        <begin position="309"/>
        <end position="335"/>
    </location>
</feature>
<dbReference type="PROSITE" id="PS00916">
    <property type="entry name" value="PI3_4_KINASE_2"/>
    <property type="match status" value="1"/>
</dbReference>
<keyword evidence="7" id="KW-1185">Reference proteome</keyword>
<dbReference type="Proteomes" id="UP000604046">
    <property type="component" value="Unassembled WGS sequence"/>
</dbReference>
<dbReference type="InterPro" id="IPR042236">
    <property type="entry name" value="PI3K_accessory_sf"/>
</dbReference>
<feature type="transmembrane region" description="Helical" evidence="4">
    <location>
        <begin position="48"/>
        <end position="70"/>
    </location>
</feature>
<comment type="caution">
    <text evidence="6">The sequence shown here is derived from an EMBL/GenBank/DDBJ whole genome shotgun (WGS) entry which is preliminary data.</text>
</comment>
<dbReference type="PROSITE" id="PS00915">
    <property type="entry name" value="PI3_4_KINASE_1"/>
    <property type="match status" value="1"/>
</dbReference>
<evidence type="ECO:0000256" key="2">
    <source>
        <dbReference type="ARBA" id="ARBA00022777"/>
    </source>
</evidence>
<evidence type="ECO:0000256" key="4">
    <source>
        <dbReference type="SAM" id="Phobius"/>
    </source>
</evidence>
<dbReference type="Gene3D" id="3.30.1010.10">
    <property type="entry name" value="Phosphatidylinositol 3-kinase Catalytic Subunit, Chain A, domain 4"/>
    <property type="match status" value="1"/>
</dbReference>
<evidence type="ECO:0000256" key="3">
    <source>
        <dbReference type="SAM" id="MobiDB-lite"/>
    </source>
</evidence>
<dbReference type="GO" id="GO:0005768">
    <property type="term" value="C:endosome"/>
    <property type="evidence" value="ECO:0007669"/>
    <property type="project" value="TreeGrafter"/>
</dbReference>
<evidence type="ECO:0000313" key="7">
    <source>
        <dbReference type="Proteomes" id="UP000604046"/>
    </source>
</evidence>
<dbReference type="OrthoDB" id="67688at2759"/>
<feature type="region of interest" description="Disordered" evidence="3">
    <location>
        <begin position="135"/>
        <end position="155"/>
    </location>
</feature>
<keyword evidence="1" id="KW-0808">Transferase</keyword>